<reference evidence="2 3" key="1">
    <citation type="submission" date="2019-10" db="EMBL/GenBank/DDBJ databases">
        <title>Whole genome shotgun sequence of Acrocarpospora macrocephala NBRC 16266.</title>
        <authorList>
            <person name="Ichikawa N."/>
            <person name="Kimura A."/>
            <person name="Kitahashi Y."/>
            <person name="Komaki H."/>
            <person name="Oguchi A."/>
        </authorList>
    </citation>
    <scope>NUCLEOTIDE SEQUENCE [LARGE SCALE GENOMIC DNA]</scope>
    <source>
        <strain evidence="2 3">NBRC 16266</strain>
    </source>
</reference>
<gene>
    <name evidence="2" type="ORF">Amac_044040</name>
</gene>
<proteinExistence type="predicted"/>
<evidence type="ECO:0000313" key="2">
    <source>
        <dbReference type="EMBL" id="GES10807.1"/>
    </source>
</evidence>
<keyword evidence="1" id="KW-1133">Transmembrane helix</keyword>
<dbReference type="EMBL" id="BLAE01000024">
    <property type="protein sequence ID" value="GES10807.1"/>
    <property type="molecule type" value="Genomic_DNA"/>
</dbReference>
<keyword evidence="1" id="KW-0472">Membrane</keyword>
<feature type="transmembrane region" description="Helical" evidence="1">
    <location>
        <begin position="91"/>
        <end position="113"/>
    </location>
</feature>
<evidence type="ECO:0000313" key="3">
    <source>
        <dbReference type="Proteomes" id="UP000331127"/>
    </source>
</evidence>
<dbReference type="Proteomes" id="UP000331127">
    <property type="component" value="Unassembled WGS sequence"/>
</dbReference>
<evidence type="ECO:0000256" key="1">
    <source>
        <dbReference type="SAM" id="Phobius"/>
    </source>
</evidence>
<comment type="caution">
    <text evidence="2">The sequence shown here is derived from an EMBL/GenBank/DDBJ whole genome shotgun (WGS) entry which is preliminary data.</text>
</comment>
<sequence length="526" mass="57526">MAHTPAGRDLTAFRLDATTRHLCAGTYLDGKFRRNVLREVHNDSKHRIAPSYGFDLVPVVRHAWRAWLLDTGQQVALLGLLAACFARNAPAAIVVAGGLGFWGVARLTVRGAVKARERHRPRRGEVTPGRTRLLRLGVTGCLLFALVPPAVAKAVETPLGELGRTAGGMGILLAVVAGLAGGLRQQALNQTYWAGSMRVRRGGPRLHEIDRQQRYPYVVYRRTGADKLFVGSGKLVHRWAMGVPLKRADATQPDETPHVRASALVARLKNVLEPLAEMPGFELHDRLYVAEEDVLGDRDFLRFRPDQEEIDRVVDNPYGRVRHFLEITTHVAEEVVVTVFLRATVKARSLSLELVTCALTRTPPEFQQVEAYAENGPGAIVRAVARGVGELPGQVAGVWRLVEAPGLVAGALLAGRDRTLMPRRGGTIGTRRSVREDWASVPWADARLDETLIQDHLKIIERLLLTATEEFLASAGLDPVSFRRGAASIINNLGVLNMHMGGKIDMNQSAVGTNARVHAGGTTFDE</sequence>
<organism evidence="2 3">
    <name type="scientific">Acrocarpospora macrocephala</name>
    <dbReference type="NCBI Taxonomy" id="150177"/>
    <lineage>
        <taxon>Bacteria</taxon>
        <taxon>Bacillati</taxon>
        <taxon>Actinomycetota</taxon>
        <taxon>Actinomycetes</taxon>
        <taxon>Streptosporangiales</taxon>
        <taxon>Streptosporangiaceae</taxon>
        <taxon>Acrocarpospora</taxon>
    </lineage>
</organism>
<name>A0A5M3WND2_9ACTN</name>
<protein>
    <submittedName>
        <fullName evidence="2">Uncharacterized protein</fullName>
    </submittedName>
</protein>
<dbReference type="OrthoDB" id="3078176at2"/>
<keyword evidence="3" id="KW-1185">Reference proteome</keyword>
<dbReference type="AlphaFoldDB" id="A0A5M3WND2"/>
<feature type="transmembrane region" description="Helical" evidence="1">
    <location>
        <begin position="164"/>
        <end position="183"/>
    </location>
</feature>
<feature type="transmembrane region" description="Helical" evidence="1">
    <location>
        <begin position="133"/>
        <end position="152"/>
    </location>
</feature>
<accession>A0A5M3WND2</accession>
<keyword evidence="1" id="KW-0812">Transmembrane</keyword>
<dbReference type="RefSeq" id="WP_155356211.1">
    <property type="nucleotide sequence ID" value="NZ_BAAAHL010000014.1"/>
</dbReference>